<dbReference type="InterPro" id="IPR053957">
    <property type="entry name" value="DUF2089_Zn_ribbon"/>
</dbReference>
<dbReference type="OrthoDB" id="9797643at2"/>
<evidence type="ECO:0008006" key="5">
    <source>
        <dbReference type="Google" id="ProtNLM"/>
    </source>
</evidence>
<accession>A0A3S9SVC0</accession>
<dbReference type="InterPro" id="IPR018658">
    <property type="entry name" value="DUF2089"/>
</dbReference>
<gene>
    <name evidence="3" type="ORF">BBF96_01715</name>
</gene>
<dbReference type="Pfam" id="PF09862">
    <property type="entry name" value="DUF2089"/>
    <property type="match status" value="1"/>
</dbReference>
<dbReference type="RefSeq" id="WP_127015552.1">
    <property type="nucleotide sequence ID" value="NZ_CP016379.1"/>
</dbReference>
<feature type="domain" description="DUF2089" evidence="1">
    <location>
        <begin position="42"/>
        <end position="87"/>
    </location>
</feature>
<evidence type="ECO:0000259" key="2">
    <source>
        <dbReference type="Pfam" id="PF22747"/>
    </source>
</evidence>
<evidence type="ECO:0000313" key="3">
    <source>
        <dbReference type="EMBL" id="AZR72224.1"/>
    </source>
</evidence>
<feature type="domain" description="DUF2089" evidence="2">
    <location>
        <begin position="9"/>
        <end position="40"/>
    </location>
</feature>
<dbReference type="AlphaFoldDB" id="A0A3S9SVC0"/>
<dbReference type="KEGG" id="aft:BBF96_01715"/>
<proteinExistence type="predicted"/>
<reference evidence="3 4" key="1">
    <citation type="submission" date="2016-07" db="EMBL/GenBank/DDBJ databases">
        <title>Genome and transcriptome analysis of iron-reducing fermentative bacteria Anoxybacter fermentans.</title>
        <authorList>
            <person name="Zeng X."/>
            <person name="Shao Z."/>
        </authorList>
    </citation>
    <scope>NUCLEOTIDE SEQUENCE [LARGE SCALE GENOMIC DNA]</scope>
    <source>
        <strain evidence="3 4">DY22613</strain>
    </source>
</reference>
<protein>
    <recommendedName>
        <fullName evidence="5">DUF2089 domain-containing protein</fullName>
    </recommendedName>
</protein>
<dbReference type="EMBL" id="CP016379">
    <property type="protein sequence ID" value="AZR72224.1"/>
    <property type="molecule type" value="Genomic_DNA"/>
</dbReference>
<sequence length="125" mass="14193">MAHEIIGKCPVCNQELEVVKLKCRFCGTSIEGNFEVCKFCRLESEQKHFVEVFIRCRGNIKEVERELNISYPTVRSKLDQVIKALGYDVGSAPDDDKGAKRKEILDMLNSGEITSKEAIKLLKEL</sequence>
<dbReference type="Proteomes" id="UP000267250">
    <property type="component" value="Chromosome"/>
</dbReference>
<name>A0A3S9SVC0_9FIRM</name>
<evidence type="ECO:0000259" key="1">
    <source>
        <dbReference type="Pfam" id="PF09862"/>
    </source>
</evidence>
<organism evidence="3 4">
    <name type="scientific">Anoxybacter fermentans</name>
    <dbReference type="NCBI Taxonomy" id="1323375"/>
    <lineage>
        <taxon>Bacteria</taxon>
        <taxon>Bacillati</taxon>
        <taxon>Bacillota</taxon>
        <taxon>Clostridia</taxon>
        <taxon>Halanaerobiales</taxon>
        <taxon>Anoxybacter</taxon>
    </lineage>
</organism>
<keyword evidence="4" id="KW-1185">Reference proteome</keyword>
<dbReference type="Pfam" id="PF22747">
    <property type="entry name" value="Zn_ribbon_DUF2089"/>
    <property type="match status" value="1"/>
</dbReference>
<evidence type="ECO:0000313" key="4">
    <source>
        <dbReference type="Proteomes" id="UP000267250"/>
    </source>
</evidence>